<feature type="domain" description="N-acetyltransferase" evidence="1">
    <location>
        <begin position="15"/>
        <end position="151"/>
    </location>
</feature>
<protein>
    <submittedName>
        <fullName evidence="2">N-acetyltransferase</fullName>
    </submittedName>
</protein>
<dbReference type="PANTHER" id="PTHR43610:SF1">
    <property type="entry name" value="N-ACETYLTRANSFERASE DOMAIN-CONTAINING PROTEIN"/>
    <property type="match status" value="1"/>
</dbReference>
<gene>
    <name evidence="2" type="ORF">GCM10010918_19290</name>
</gene>
<sequence>MTTDTLRLQGKRADLLRMDEHHAKPLLEAAQEMASWSLYLKPLQTLTDVQHFIGKAKQEEAAGTCIPYVIWDHTGQKIVGSTRLFDLSAEHHSLEIGSTWLNPAVWRTRINTECKYLLLREAFEHLDMLRVQIKTDLRNLQSQTAIARIGAVKEGILRKHRILHDGYVRDTVMYSITNEEWPGVKAKLESMLEQQ</sequence>
<proteinExistence type="predicted"/>
<dbReference type="Pfam" id="PF13302">
    <property type="entry name" value="Acetyltransf_3"/>
    <property type="match status" value="1"/>
</dbReference>
<comment type="caution">
    <text evidence="2">The sequence shown here is derived from an EMBL/GenBank/DDBJ whole genome shotgun (WGS) entry which is preliminary data.</text>
</comment>
<evidence type="ECO:0000313" key="3">
    <source>
        <dbReference type="Proteomes" id="UP000600247"/>
    </source>
</evidence>
<dbReference type="PANTHER" id="PTHR43610">
    <property type="entry name" value="BLL6696 PROTEIN"/>
    <property type="match status" value="1"/>
</dbReference>
<organism evidence="2 3">
    <name type="scientific">Paenibacillus radicis</name>
    <name type="common">ex Gao et al. 2016</name>
    <dbReference type="NCBI Taxonomy" id="1737354"/>
    <lineage>
        <taxon>Bacteria</taxon>
        <taxon>Bacillati</taxon>
        <taxon>Bacillota</taxon>
        <taxon>Bacilli</taxon>
        <taxon>Bacillales</taxon>
        <taxon>Paenibacillaceae</taxon>
        <taxon>Paenibacillus</taxon>
    </lineage>
</organism>
<dbReference type="InterPro" id="IPR000182">
    <property type="entry name" value="GNAT_dom"/>
</dbReference>
<dbReference type="InterPro" id="IPR016181">
    <property type="entry name" value="Acyl_CoA_acyltransferase"/>
</dbReference>
<evidence type="ECO:0000259" key="1">
    <source>
        <dbReference type="Pfam" id="PF13302"/>
    </source>
</evidence>
<reference evidence="2 3" key="1">
    <citation type="journal article" date="2014" name="Int. J. Syst. Evol. Microbiol.">
        <title>Complete genome sequence of Corynebacterium casei LMG S-19264T (=DSM 44701T), isolated from a smear-ripened cheese.</title>
        <authorList>
            <consortium name="US DOE Joint Genome Institute (JGI-PGF)"/>
            <person name="Walter F."/>
            <person name="Albersmeier A."/>
            <person name="Kalinowski J."/>
            <person name="Ruckert C."/>
        </authorList>
    </citation>
    <scope>NUCLEOTIDE SEQUENCE [LARGE SCALE GENOMIC DNA]</scope>
    <source>
        <strain evidence="2 3">CGMCC 1.15286</strain>
    </source>
</reference>
<dbReference type="GO" id="GO:0016747">
    <property type="term" value="F:acyltransferase activity, transferring groups other than amino-acyl groups"/>
    <property type="evidence" value="ECO:0007669"/>
    <property type="project" value="InterPro"/>
</dbReference>
<dbReference type="AlphaFoldDB" id="A0A917LZ71"/>
<accession>A0A917LZ71</accession>
<dbReference type="EMBL" id="BMHY01000003">
    <property type="protein sequence ID" value="GGG65267.1"/>
    <property type="molecule type" value="Genomic_DNA"/>
</dbReference>
<keyword evidence="3" id="KW-1185">Reference proteome</keyword>
<dbReference type="Gene3D" id="3.40.630.30">
    <property type="match status" value="1"/>
</dbReference>
<dbReference type="Proteomes" id="UP000600247">
    <property type="component" value="Unassembled WGS sequence"/>
</dbReference>
<dbReference type="SUPFAM" id="SSF55729">
    <property type="entry name" value="Acyl-CoA N-acyltransferases (Nat)"/>
    <property type="match status" value="1"/>
</dbReference>
<evidence type="ECO:0000313" key="2">
    <source>
        <dbReference type="EMBL" id="GGG65267.1"/>
    </source>
</evidence>
<dbReference type="RefSeq" id="WP_229692070.1">
    <property type="nucleotide sequence ID" value="NZ_BMHY01000003.1"/>
</dbReference>
<name>A0A917LZ71_9BACL</name>